<keyword evidence="4 8" id="KW-0813">Transport</keyword>
<evidence type="ECO:0000256" key="8">
    <source>
        <dbReference type="PIRNR" id="PIRNR003107"/>
    </source>
</evidence>
<comment type="function">
    <text evidence="7 8">Plays a role in the regulation of phosphate uptake.</text>
</comment>
<name>A0A1U7CQ64_9BACT</name>
<dbReference type="InterPro" id="IPR038078">
    <property type="entry name" value="PhoU-like_sf"/>
</dbReference>
<evidence type="ECO:0000256" key="9">
    <source>
        <dbReference type="SAM" id="MobiDB-lite"/>
    </source>
</evidence>
<evidence type="ECO:0000313" key="12">
    <source>
        <dbReference type="Proteomes" id="UP000186309"/>
    </source>
</evidence>
<reference evidence="12" key="1">
    <citation type="submission" date="2016-12" db="EMBL/GenBank/DDBJ databases">
        <title>Comparative genomics of four Isosphaeraceae planctomycetes: a common pool of plasmids and glycoside hydrolase genes.</title>
        <authorList>
            <person name="Ivanova A."/>
        </authorList>
    </citation>
    <scope>NUCLEOTIDE SEQUENCE [LARGE SCALE GENOMIC DNA]</scope>
    <source>
        <strain evidence="12">PX4</strain>
    </source>
</reference>
<comment type="subunit">
    <text evidence="3 8">Homodimer.</text>
</comment>
<evidence type="ECO:0000256" key="2">
    <source>
        <dbReference type="ARBA" id="ARBA00008107"/>
    </source>
</evidence>
<dbReference type="Pfam" id="PF01895">
    <property type="entry name" value="PhoU"/>
    <property type="match status" value="2"/>
</dbReference>
<comment type="similarity">
    <text evidence="2 8">Belongs to the PhoU family.</text>
</comment>
<dbReference type="GO" id="GO:0045936">
    <property type="term" value="P:negative regulation of phosphate metabolic process"/>
    <property type="evidence" value="ECO:0007669"/>
    <property type="project" value="InterPro"/>
</dbReference>
<dbReference type="PANTHER" id="PTHR42930:SF3">
    <property type="entry name" value="PHOSPHATE-SPECIFIC TRANSPORT SYSTEM ACCESSORY PROTEIN PHOU"/>
    <property type="match status" value="1"/>
</dbReference>
<dbReference type="InterPro" id="IPR028366">
    <property type="entry name" value="PhoU"/>
</dbReference>
<keyword evidence="5 8" id="KW-0963">Cytoplasm</keyword>
<dbReference type="EMBL" id="CP019082">
    <property type="protein sequence ID" value="APW61072.1"/>
    <property type="molecule type" value="Genomic_DNA"/>
</dbReference>
<dbReference type="KEGG" id="pbor:BSF38_02575"/>
<evidence type="ECO:0000256" key="6">
    <source>
        <dbReference type="ARBA" id="ARBA00022592"/>
    </source>
</evidence>
<protein>
    <recommendedName>
        <fullName evidence="8">Phosphate-specific transport system accessory protein PhoU</fullName>
    </recommendedName>
</protein>
<dbReference type="NCBIfam" id="TIGR02135">
    <property type="entry name" value="phoU_full"/>
    <property type="match status" value="1"/>
</dbReference>
<evidence type="ECO:0000256" key="1">
    <source>
        <dbReference type="ARBA" id="ARBA00004496"/>
    </source>
</evidence>
<keyword evidence="12" id="KW-1185">Reference proteome</keyword>
<proteinExistence type="inferred from homology"/>
<dbReference type="PIRSF" id="PIRSF003107">
    <property type="entry name" value="PhoU"/>
    <property type="match status" value="1"/>
</dbReference>
<dbReference type="RefSeq" id="WP_168189369.1">
    <property type="nucleotide sequence ID" value="NZ_CP019082.1"/>
</dbReference>
<gene>
    <name evidence="11" type="ORF">BSF38_02575</name>
</gene>
<dbReference type="SUPFAM" id="SSF109755">
    <property type="entry name" value="PhoU-like"/>
    <property type="match status" value="1"/>
</dbReference>
<accession>A0A1U7CQ64</accession>
<dbReference type="STRING" id="1387353.BSF38_02575"/>
<dbReference type="FunFam" id="1.20.58.220:FF:000004">
    <property type="entry name" value="Phosphate-specific transport system accessory protein PhoU"/>
    <property type="match status" value="1"/>
</dbReference>
<evidence type="ECO:0000256" key="3">
    <source>
        <dbReference type="ARBA" id="ARBA00011738"/>
    </source>
</evidence>
<evidence type="ECO:0000256" key="4">
    <source>
        <dbReference type="ARBA" id="ARBA00022448"/>
    </source>
</evidence>
<evidence type="ECO:0000259" key="10">
    <source>
        <dbReference type="Pfam" id="PF01895"/>
    </source>
</evidence>
<keyword evidence="6 8" id="KW-0592">Phosphate transport</keyword>
<dbReference type="PANTHER" id="PTHR42930">
    <property type="entry name" value="PHOSPHATE-SPECIFIC TRANSPORT SYSTEM ACCESSORY PROTEIN PHOU"/>
    <property type="match status" value="1"/>
</dbReference>
<comment type="subcellular location">
    <subcellularLocation>
        <location evidence="1 8">Cytoplasm</location>
    </subcellularLocation>
</comment>
<feature type="region of interest" description="Disordered" evidence="9">
    <location>
        <begin position="1"/>
        <end position="21"/>
    </location>
</feature>
<dbReference type="Proteomes" id="UP000186309">
    <property type="component" value="Chromosome"/>
</dbReference>
<dbReference type="GO" id="GO:0005737">
    <property type="term" value="C:cytoplasm"/>
    <property type="evidence" value="ECO:0007669"/>
    <property type="project" value="UniProtKB-SubCell"/>
</dbReference>
<organism evidence="11 12">
    <name type="scientific">Paludisphaera borealis</name>
    <dbReference type="NCBI Taxonomy" id="1387353"/>
    <lineage>
        <taxon>Bacteria</taxon>
        <taxon>Pseudomonadati</taxon>
        <taxon>Planctomycetota</taxon>
        <taxon>Planctomycetia</taxon>
        <taxon>Isosphaerales</taxon>
        <taxon>Isosphaeraceae</taxon>
        <taxon>Paludisphaera</taxon>
    </lineage>
</organism>
<sequence>MAPSQPQDERSATRPPGAPRHALREQDAVWADLLNMGSSVVSSLEKCVQAVCDGRLELIAEVKEEEEESDRREVQIEQECLRILALFEPVASDLRRMATILKVNRDWERIADLALRVARRVRKLSRRFSTIVVPEDLKTLARDVLAQVKATHEALATRDAVLARAIIAGDKPIDQFYRRLRRQIKDELARDAEQLDGWLLLLNSARNLERIADHATGIAETVVFLEEGSIIRHSGKPTPPAG</sequence>
<dbReference type="GO" id="GO:0030643">
    <property type="term" value="P:intracellular phosphate ion homeostasis"/>
    <property type="evidence" value="ECO:0007669"/>
    <property type="project" value="InterPro"/>
</dbReference>
<evidence type="ECO:0000256" key="7">
    <source>
        <dbReference type="ARBA" id="ARBA00056181"/>
    </source>
</evidence>
<dbReference type="Gene3D" id="1.20.58.220">
    <property type="entry name" value="Phosphate transport system protein phou homolog 2, domain 2"/>
    <property type="match status" value="1"/>
</dbReference>
<evidence type="ECO:0000256" key="5">
    <source>
        <dbReference type="ARBA" id="ARBA00022490"/>
    </source>
</evidence>
<feature type="domain" description="PhoU" evidence="10">
    <location>
        <begin position="34"/>
        <end position="121"/>
    </location>
</feature>
<dbReference type="GO" id="GO:0006817">
    <property type="term" value="P:phosphate ion transport"/>
    <property type="evidence" value="ECO:0007669"/>
    <property type="project" value="UniProtKB-KW"/>
</dbReference>
<dbReference type="AlphaFoldDB" id="A0A1U7CQ64"/>
<dbReference type="InterPro" id="IPR026022">
    <property type="entry name" value="PhoU_dom"/>
</dbReference>
<evidence type="ECO:0000313" key="11">
    <source>
        <dbReference type="EMBL" id="APW61072.1"/>
    </source>
</evidence>
<feature type="domain" description="PhoU" evidence="10">
    <location>
        <begin position="138"/>
        <end position="222"/>
    </location>
</feature>